<proteinExistence type="predicted"/>
<evidence type="ECO:0000256" key="1">
    <source>
        <dbReference type="SAM" id="MobiDB-lite"/>
    </source>
</evidence>
<protein>
    <submittedName>
        <fullName evidence="2">Uncharacterized protein</fullName>
    </submittedName>
</protein>
<sequence>MLQQRRQCCRQGLRGNGIQRQWHLDQTQKGGTGSRVPLKP</sequence>
<organism evidence="2">
    <name type="scientific">Anguilla anguilla</name>
    <name type="common">European freshwater eel</name>
    <name type="synonym">Muraena anguilla</name>
    <dbReference type="NCBI Taxonomy" id="7936"/>
    <lineage>
        <taxon>Eukaryota</taxon>
        <taxon>Metazoa</taxon>
        <taxon>Chordata</taxon>
        <taxon>Craniata</taxon>
        <taxon>Vertebrata</taxon>
        <taxon>Euteleostomi</taxon>
        <taxon>Actinopterygii</taxon>
        <taxon>Neopterygii</taxon>
        <taxon>Teleostei</taxon>
        <taxon>Anguilliformes</taxon>
        <taxon>Anguillidae</taxon>
        <taxon>Anguilla</taxon>
    </lineage>
</organism>
<reference evidence="2" key="2">
    <citation type="journal article" date="2015" name="Fish Shellfish Immunol.">
        <title>Early steps in the European eel (Anguilla anguilla)-Vibrio vulnificus interaction in the gills: Role of the RtxA13 toxin.</title>
        <authorList>
            <person name="Callol A."/>
            <person name="Pajuelo D."/>
            <person name="Ebbesson L."/>
            <person name="Teles M."/>
            <person name="MacKenzie S."/>
            <person name="Amaro C."/>
        </authorList>
    </citation>
    <scope>NUCLEOTIDE SEQUENCE</scope>
</reference>
<feature type="region of interest" description="Disordered" evidence="1">
    <location>
        <begin position="13"/>
        <end position="40"/>
    </location>
</feature>
<evidence type="ECO:0000313" key="2">
    <source>
        <dbReference type="EMBL" id="JAI01617.1"/>
    </source>
</evidence>
<dbReference type="AlphaFoldDB" id="A0A0E9XGN6"/>
<accession>A0A0E9XGN6</accession>
<reference evidence="2" key="1">
    <citation type="submission" date="2014-11" db="EMBL/GenBank/DDBJ databases">
        <authorList>
            <person name="Amaro Gonzalez C."/>
        </authorList>
    </citation>
    <scope>NUCLEOTIDE SEQUENCE</scope>
</reference>
<name>A0A0E9XGN6_ANGAN</name>
<dbReference type="EMBL" id="GBXM01006961">
    <property type="protein sequence ID" value="JAI01617.1"/>
    <property type="molecule type" value="Transcribed_RNA"/>
</dbReference>